<comment type="caution">
    <text evidence="2">The sequence shown here is derived from an EMBL/GenBank/DDBJ whole genome shotgun (WGS) entry which is preliminary data.</text>
</comment>
<protein>
    <recommendedName>
        <fullName evidence="1">Tyrosine-protein phosphatase domain-containing protein</fullName>
    </recommendedName>
</protein>
<proteinExistence type="predicted"/>
<reference evidence="2" key="2">
    <citation type="submission" date="2020-11" db="EMBL/GenBank/DDBJ databases">
        <authorList>
            <person name="McCartney M.A."/>
            <person name="Auch B."/>
            <person name="Kono T."/>
            <person name="Mallez S."/>
            <person name="Becker A."/>
            <person name="Gohl D.M."/>
            <person name="Silverstein K.A.T."/>
            <person name="Koren S."/>
            <person name="Bechman K.B."/>
            <person name="Herman A."/>
            <person name="Abrahante J.E."/>
            <person name="Garbe J."/>
        </authorList>
    </citation>
    <scope>NUCLEOTIDE SEQUENCE</scope>
    <source>
        <strain evidence="2">Duluth1</strain>
        <tissue evidence="2">Whole animal</tissue>
    </source>
</reference>
<evidence type="ECO:0000313" key="3">
    <source>
        <dbReference type="Proteomes" id="UP000828390"/>
    </source>
</evidence>
<dbReference type="GO" id="GO:0004725">
    <property type="term" value="F:protein tyrosine phosphatase activity"/>
    <property type="evidence" value="ECO:0007669"/>
    <property type="project" value="InterPro"/>
</dbReference>
<dbReference type="Proteomes" id="UP000828390">
    <property type="component" value="Unassembled WGS sequence"/>
</dbReference>
<name>A0A9D4IPK4_DREPO</name>
<dbReference type="Pfam" id="PF00102">
    <property type="entry name" value="Y_phosphatase"/>
    <property type="match status" value="1"/>
</dbReference>
<evidence type="ECO:0000259" key="1">
    <source>
        <dbReference type="PROSITE" id="PS50055"/>
    </source>
</evidence>
<dbReference type="PRINTS" id="PR00700">
    <property type="entry name" value="PRTYPHPHTASE"/>
</dbReference>
<evidence type="ECO:0000313" key="2">
    <source>
        <dbReference type="EMBL" id="KAH3781970.1"/>
    </source>
</evidence>
<feature type="domain" description="Tyrosine-protein phosphatase" evidence="1">
    <location>
        <begin position="28"/>
        <end position="214"/>
    </location>
</feature>
<dbReference type="InterPro" id="IPR029021">
    <property type="entry name" value="Prot-tyrosine_phosphatase-like"/>
</dbReference>
<organism evidence="2 3">
    <name type="scientific">Dreissena polymorpha</name>
    <name type="common">Zebra mussel</name>
    <name type="synonym">Mytilus polymorpha</name>
    <dbReference type="NCBI Taxonomy" id="45954"/>
    <lineage>
        <taxon>Eukaryota</taxon>
        <taxon>Metazoa</taxon>
        <taxon>Spiralia</taxon>
        <taxon>Lophotrochozoa</taxon>
        <taxon>Mollusca</taxon>
        <taxon>Bivalvia</taxon>
        <taxon>Autobranchia</taxon>
        <taxon>Heteroconchia</taxon>
        <taxon>Euheterodonta</taxon>
        <taxon>Imparidentia</taxon>
        <taxon>Neoheterodontei</taxon>
        <taxon>Myida</taxon>
        <taxon>Dreissenoidea</taxon>
        <taxon>Dreissenidae</taxon>
        <taxon>Dreissena</taxon>
    </lineage>
</organism>
<dbReference type="InterPro" id="IPR050348">
    <property type="entry name" value="Protein-Tyr_Phosphatase"/>
</dbReference>
<dbReference type="PANTHER" id="PTHR19134:SF449">
    <property type="entry name" value="TYROSINE-PROTEIN PHOSPHATASE 1"/>
    <property type="match status" value="1"/>
</dbReference>
<accession>A0A9D4IPK4</accession>
<dbReference type="PROSITE" id="PS50055">
    <property type="entry name" value="TYR_PHOSPHATASE_PTP"/>
    <property type="match status" value="1"/>
</dbReference>
<dbReference type="EMBL" id="JAIWYP010000008">
    <property type="protein sequence ID" value="KAH3781970.1"/>
    <property type="molecule type" value="Genomic_DNA"/>
</dbReference>
<dbReference type="Gene3D" id="3.90.190.10">
    <property type="entry name" value="Protein tyrosine phosphatase superfamily"/>
    <property type="match status" value="1"/>
</dbReference>
<sequence>MSLQCHAGYRMENGFCTHVSLLLSDKENIVPFDDNNYYSFKTLGSGIQIHELWDYTHEKCQSGSTFFEEEFKGFEKAKKLIASQGTTEKNLDDFWRMIWQQRVDKIVMLTHLIEMRTMKCLQYWPEELNSVCKYGRIDVKYVDVEEMSDYNIRTFTIKKGHDTRVVKQFHFKSWPDKGVPDTAWCLVDFWRAVNTQDEHQPPILVHCSVESREGHLQLVVRPEAEYGNIGPNVTEIDVYRPQQQITSEPPDEINIHAFNALTEIIVLRKPNEQQLPMFWSRLEKLGSTTLIDLASGDIEMKHLLINRKDGTRATKGPSSIKQKHQHGFAEITYSMTHEAFRDKTIKHFLLSSWKEGDISTDRK</sequence>
<dbReference type="AlphaFoldDB" id="A0A9D4IPK4"/>
<keyword evidence="3" id="KW-1185">Reference proteome</keyword>
<reference evidence="2" key="1">
    <citation type="journal article" date="2019" name="bioRxiv">
        <title>The Genome of the Zebra Mussel, Dreissena polymorpha: A Resource for Invasive Species Research.</title>
        <authorList>
            <person name="McCartney M.A."/>
            <person name="Auch B."/>
            <person name="Kono T."/>
            <person name="Mallez S."/>
            <person name="Zhang Y."/>
            <person name="Obille A."/>
            <person name="Becker A."/>
            <person name="Abrahante J.E."/>
            <person name="Garbe J."/>
            <person name="Badalamenti J.P."/>
            <person name="Herman A."/>
            <person name="Mangelson H."/>
            <person name="Liachko I."/>
            <person name="Sullivan S."/>
            <person name="Sone E.D."/>
            <person name="Koren S."/>
            <person name="Silverstein K.A.T."/>
            <person name="Beckman K.B."/>
            <person name="Gohl D.M."/>
        </authorList>
    </citation>
    <scope>NUCLEOTIDE SEQUENCE</scope>
    <source>
        <strain evidence="2">Duluth1</strain>
        <tissue evidence="2">Whole animal</tissue>
    </source>
</reference>
<dbReference type="SMART" id="SM00194">
    <property type="entry name" value="PTPc"/>
    <property type="match status" value="1"/>
</dbReference>
<dbReference type="CDD" id="cd00047">
    <property type="entry name" value="PTPc"/>
    <property type="match status" value="1"/>
</dbReference>
<dbReference type="PANTHER" id="PTHR19134">
    <property type="entry name" value="RECEPTOR-TYPE TYROSINE-PROTEIN PHOSPHATASE"/>
    <property type="match status" value="1"/>
</dbReference>
<dbReference type="SUPFAM" id="SSF52799">
    <property type="entry name" value="(Phosphotyrosine protein) phosphatases II"/>
    <property type="match status" value="1"/>
</dbReference>
<dbReference type="InterPro" id="IPR000242">
    <property type="entry name" value="PTP_cat"/>
</dbReference>
<gene>
    <name evidence="2" type="ORF">DPMN_159880</name>
</gene>